<reference evidence="1" key="1">
    <citation type="submission" date="2025-08" db="UniProtKB">
        <authorList>
            <consortium name="Ensembl"/>
        </authorList>
    </citation>
    <scope>IDENTIFICATION</scope>
</reference>
<proteinExistence type="predicted"/>
<keyword evidence="2" id="KW-1185">Reference proteome</keyword>
<dbReference type="AlphaFoldDB" id="A0A3B3X0C5"/>
<reference evidence="1" key="2">
    <citation type="submission" date="2025-09" db="UniProtKB">
        <authorList>
            <consortium name="Ensembl"/>
        </authorList>
    </citation>
    <scope>IDENTIFICATION</scope>
</reference>
<protein>
    <submittedName>
        <fullName evidence="1">Uncharacterized protein</fullName>
    </submittedName>
</protein>
<dbReference type="Proteomes" id="UP000261480">
    <property type="component" value="Unplaced"/>
</dbReference>
<accession>A0A3B3X0C5</accession>
<organism evidence="1 2">
    <name type="scientific">Poecilia mexicana</name>
    <dbReference type="NCBI Taxonomy" id="48701"/>
    <lineage>
        <taxon>Eukaryota</taxon>
        <taxon>Metazoa</taxon>
        <taxon>Chordata</taxon>
        <taxon>Craniata</taxon>
        <taxon>Vertebrata</taxon>
        <taxon>Euteleostomi</taxon>
        <taxon>Actinopterygii</taxon>
        <taxon>Neopterygii</taxon>
        <taxon>Teleostei</taxon>
        <taxon>Neoteleostei</taxon>
        <taxon>Acanthomorphata</taxon>
        <taxon>Ovalentaria</taxon>
        <taxon>Atherinomorphae</taxon>
        <taxon>Cyprinodontiformes</taxon>
        <taxon>Poeciliidae</taxon>
        <taxon>Poeciliinae</taxon>
        <taxon>Poecilia</taxon>
    </lineage>
</organism>
<name>A0A3B3X0C5_9TELE</name>
<dbReference type="Ensembl" id="ENSPMET00000002434.1">
    <property type="protein sequence ID" value="ENSPMEP00000008453.1"/>
    <property type="gene ID" value="ENSPMEG00000010197.1"/>
</dbReference>
<evidence type="ECO:0000313" key="1">
    <source>
        <dbReference type="Ensembl" id="ENSPMEP00000008453.1"/>
    </source>
</evidence>
<evidence type="ECO:0000313" key="2">
    <source>
        <dbReference type="Proteomes" id="UP000261480"/>
    </source>
</evidence>
<dbReference type="STRING" id="48701.ENSPMEP00000008453"/>
<sequence length="154" mass="16512">MADNVLESGPPSAKRPKLASPALSVLKYFLLFSVPPPPDVFGIFKKQSVRRNCYSSSFPSCCVLCFSSILLQMNLMANAGSYGGPYSHSAGQGLPGEGLGPQLQNKAGLPSAMSAQFNMDKKTPPGQGIPGMVGFVLLVFAHRYRFLLTGWLEL</sequence>